<dbReference type="RefSeq" id="WP_020427160.1">
    <property type="nucleotide sequence ID" value="NZ_AGBD01000297.1"/>
</dbReference>
<name>A0A0E4CW33_9BACL</name>
<sequence>MKAPDKKAIMAKKALLAKKAMMARKAKATPVRRRRRIRQTFDRFVVLATSLGNVPKDSTGWTASLTSGATTVTTDFDDFGVARFPTITTLTTVPYILRIRDDAGNLLTTKNIPANREFFVARF</sequence>
<dbReference type="HOGENOM" id="CLU_166811_0_0_9"/>
<dbReference type="Proteomes" id="UP000033163">
    <property type="component" value="Chromosome I"/>
</dbReference>
<protein>
    <submittedName>
        <fullName evidence="1">Uncharacterized protein</fullName>
    </submittedName>
</protein>
<organism evidence="1 2">
    <name type="scientific">Paenibacillus riograndensis SBR5</name>
    <dbReference type="NCBI Taxonomy" id="1073571"/>
    <lineage>
        <taxon>Bacteria</taxon>
        <taxon>Bacillati</taxon>
        <taxon>Bacillota</taxon>
        <taxon>Bacilli</taxon>
        <taxon>Bacillales</taxon>
        <taxon>Paenibacillaceae</taxon>
        <taxon>Paenibacillus</taxon>
        <taxon>Paenibacillus sonchi group</taxon>
    </lineage>
</organism>
<gene>
    <name evidence="1" type="ORF">PRIO_2414</name>
</gene>
<evidence type="ECO:0000313" key="1">
    <source>
        <dbReference type="EMBL" id="CQR54820.1"/>
    </source>
</evidence>
<dbReference type="AlphaFoldDB" id="A0A0E4CW33"/>
<dbReference type="EMBL" id="LN831776">
    <property type="protein sequence ID" value="CQR54820.1"/>
    <property type="molecule type" value="Genomic_DNA"/>
</dbReference>
<proteinExistence type="predicted"/>
<dbReference type="KEGG" id="pri:PRIO_2414"/>
<evidence type="ECO:0000313" key="2">
    <source>
        <dbReference type="Proteomes" id="UP000033163"/>
    </source>
</evidence>
<dbReference type="PATRIC" id="fig|1073571.4.peg.2565"/>
<dbReference type="STRING" id="483937.AMQ84_08000"/>
<accession>A0A0E4CW33</accession>
<reference evidence="2" key="1">
    <citation type="submission" date="2015-03" db="EMBL/GenBank/DDBJ databases">
        <authorList>
            <person name="Wibberg D."/>
        </authorList>
    </citation>
    <scope>NUCLEOTIDE SEQUENCE [LARGE SCALE GENOMIC DNA]</scope>
</reference>